<evidence type="ECO:0000313" key="3">
    <source>
        <dbReference type="EMBL" id="PNU19456.1"/>
    </source>
</evidence>
<evidence type="ECO:0000256" key="1">
    <source>
        <dbReference type="SAM" id="Phobius"/>
    </source>
</evidence>
<keyword evidence="1" id="KW-0812">Transmembrane</keyword>
<dbReference type="PANTHER" id="PTHR14136:SF17">
    <property type="entry name" value="BTB_POZ DOMAIN-CONTAINING PROTEIN KCTD9"/>
    <property type="match status" value="1"/>
</dbReference>
<dbReference type="Pfam" id="PF07885">
    <property type="entry name" value="Ion_trans_2"/>
    <property type="match status" value="1"/>
</dbReference>
<evidence type="ECO:0000259" key="2">
    <source>
        <dbReference type="Pfam" id="PF07885"/>
    </source>
</evidence>
<dbReference type="Proteomes" id="UP000236340">
    <property type="component" value="Unassembled WGS sequence"/>
</dbReference>
<dbReference type="InterPro" id="IPR013099">
    <property type="entry name" value="K_chnl_dom"/>
</dbReference>
<feature type="domain" description="Potassium channel" evidence="2">
    <location>
        <begin position="256"/>
        <end position="327"/>
    </location>
</feature>
<dbReference type="SUPFAM" id="SSF81324">
    <property type="entry name" value="Voltage-gated potassium channels"/>
    <property type="match status" value="1"/>
</dbReference>
<protein>
    <recommendedName>
        <fullName evidence="2">Potassium channel domain-containing protein</fullName>
    </recommendedName>
</protein>
<dbReference type="AlphaFoldDB" id="A0A2K2H813"/>
<evidence type="ECO:0000313" key="4">
    <source>
        <dbReference type="Proteomes" id="UP000236340"/>
    </source>
</evidence>
<name>A0A2K2H813_9BACT</name>
<dbReference type="PANTHER" id="PTHR14136">
    <property type="entry name" value="BTB_POZ DOMAIN-CONTAINING PROTEIN KCTD9"/>
    <property type="match status" value="1"/>
</dbReference>
<dbReference type="Gene3D" id="1.10.287.70">
    <property type="match status" value="1"/>
</dbReference>
<dbReference type="Pfam" id="PF00805">
    <property type="entry name" value="Pentapeptide"/>
    <property type="match status" value="2"/>
</dbReference>
<dbReference type="InterPro" id="IPR051082">
    <property type="entry name" value="Pentapeptide-BTB/POZ_domain"/>
</dbReference>
<proteinExistence type="predicted"/>
<feature type="transmembrane region" description="Helical" evidence="1">
    <location>
        <begin position="303"/>
        <end position="323"/>
    </location>
</feature>
<keyword evidence="1" id="KW-1133">Transmembrane helix</keyword>
<gene>
    <name evidence="3" type="ORF">C2E25_12395</name>
</gene>
<feature type="transmembrane region" description="Helical" evidence="1">
    <location>
        <begin position="244"/>
        <end position="263"/>
    </location>
</feature>
<dbReference type="InterPro" id="IPR001646">
    <property type="entry name" value="5peptide_repeat"/>
</dbReference>
<dbReference type="Gene3D" id="2.160.20.80">
    <property type="entry name" value="E3 ubiquitin-protein ligase SopA"/>
    <property type="match status" value="2"/>
</dbReference>
<sequence length="332" mass="36597">MNSRRSIIMNQAPVLSSSEAIVDPQPGDLLPGVDLSGRDFSGRNLAGIDLSGANLAGTRFFRTNLSGANLAEANLEGAEFAGAYLSGANLEGCRAGRAGFGLARLEKASLFRADLHEASFSRANLSGANLHCVDLRQARIREATLTHCDLSEADMQQADLSLTCVRGANFSNADLRGARLRRLQGFKRANWVGVDIRDINFAGAYLMRREIIDQNYIREFRSYNRLTALLYYPWWLTCDCGRSMLRWCFWIGIQAFFFAWLFTLTDVNYGDHATWLSPLYFSVVTLTTLGYGDVTPAGLSAQIVAMAEVTIGYIMLGGLLSIFSNKLARRGD</sequence>
<organism evidence="3 4">
    <name type="scientific">Geothermobacter hydrogeniphilus</name>
    <dbReference type="NCBI Taxonomy" id="1969733"/>
    <lineage>
        <taxon>Bacteria</taxon>
        <taxon>Pseudomonadati</taxon>
        <taxon>Thermodesulfobacteriota</taxon>
        <taxon>Desulfuromonadia</taxon>
        <taxon>Desulfuromonadales</taxon>
        <taxon>Geothermobacteraceae</taxon>
        <taxon>Geothermobacter</taxon>
    </lineage>
</organism>
<dbReference type="EMBL" id="PPFX01000030">
    <property type="protein sequence ID" value="PNU19456.1"/>
    <property type="molecule type" value="Genomic_DNA"/>
</dbReference>
<dbReference type="SUPFAM" id="SSF141571">
    <property type="entry name" value="Pentapeptide repeat-like"/>
    <property type="match status" value="1"/>
</dbReference>
<accession>A0A2K2H813</accession>
<comment type="caution">
    <text evidence="3">The sequence shown here is derived from an EMBL/GenBank/DDBJ whole genome shotgun (WGS) entry which is preliminary data.</text>
</comment>
<keyword evidence="1" id="KW-0472">Membrane</keyword>
<reference evidence="3 4" key="1">
    <citation type="journal article" date="2018" name="Genome Announc.">
        <title>Genome Sequence of Geothermobacter sp. HR-1 Iron Reducer from the Loihi Seamount.</title>
        <authorList>
            <person name="Smith H."/>
            <person name="Abuyen K."/>
            <person name="Tremblay J."/>
            <person name="Savalia P."/>
            <person name="Perez-Rodriguez I."/>
            <person name="Emerson D."/>
            <person name="Tully B."/>
            <person name="Amend J."/>
        </authorList>
    </citation>
    <scope>NUCLEOTIDE SEQUENCE [LARGE SCALE GENOMIC DNA]</scope>
    <source>
        <strain evidence="3 4">HR-1</strain>
    </source>
</reference>